<feature type="compositionally biased region" description="Acidic residues" evidence="3">
    <location>
        <begin position="987"/>
        <end position="1002"/>
    </location>
</feature>
<dbReference type="InterPro" id="IPR039181">
    <property type="entry name" value="Elapor1/2"/>
</dbReference>
<dbReference type="SMART" id="SM01411">
    <property type="entry name" value="Ephrin_rec_like"/>
    <property type="match status" value="3"/>
</dbReference>
<dbReference type="AlphaFoldDB" id="A0A1I8B018"/>
<evidence type="ECO:0000256" key="5">
    <source>
        <dbReference type="SAM" id="SignalP"/>
    </source>
</evidence>
<feature type="signal peptide" evidence="5">
    <location>
        <begin position="1"/>
        <end position="26"/>
    </location>
</feature>
<dbReference type="Gene3D" id="2.10.50.10">
    <property type="entry name" value="Tumor Necrosis Factor Receptor, subunit A, domain 2"/>
    <property type="match status" value="1"/>
</dbReference>
<dbReference type="InterPro" id="IPR009030">
    <property type="entry name" value="Growth_fac_rcpt_cys_sf"/>
</dbReference>
<keyword evidence="4" id="KW-1133">Transmembrane helix</keyword>
<dbReference type="PANTHER" id="PTHR22727:SF15">
    <property type="entry name" value="MRH DOMAIN-CONTAINING PROTEIN"/>
    <property type="match status" value="1"/>
</dbReference>
<feature type="domain" description="MRH" evidence="6">
    <location>
        <begin position="665"/>
        <end position="886"/>
    </location>
</feature>
<dbReference type="GO" id="GO:0016020">
    <property type="term" value="C:membrane"/>
    <property type="evidence" value="ECO:0007669"/>
    <property type="project" value="TreeGrafter"/>
</dbReference>
<keyword evidence="4" id="KW-0812">Transmembrane</keyword>
<proteinExistence type="predicted"/>
<keyword evidence="2" id="KW-1015">Disulfide bond</keyword>
<evidence type="ECO:0000313" key="7">
    <source>
        <dbReference type="Proteomes" id="UP000095281"/>
    </source>
</evidence>
<evidence type="ECO:0000256" key="3">
    <source>
        <dbReference type="SAM" id="MobiDB-lite"/>
    </source>
</evidence>
<dbReference type="Proteomes" id="UP000095281">
    <property type="component" value="Unplaced"/>
</dbReference>
<dbReference type="InterPro" id="IPR056610">
    <property type="entry name" value="Elapor1/2_TNFR-like"/>
</dbReference>
<dbReference type="InterPro" id="IPR056607">
    <property type="entry name" value="Elapor1/2_MRH"/>
</dbReference>
<keyword evidence="1 5" id="KW-0732">Signal</keyword>
<evidence type="ECO:0000259" key="6">
    <source>
        <dbReference type="PROSITE" id="PS51914"/>
    </source>
</evidence>
<sequence>MCQNIIIKIQLKLFIYLLFLPLICLSEEIIKHCNSDDLIFQYTACDQNDKRWLFAVPRSHDFLCTPESVPAPLHGLNCSVTCPAGTFSLGNRVRYEEFESLPEGFSVENSPDDSFGGKTIKCSGGGWNVEGNQLRYSWTPCVSTLSISLHLTRPGFAEFKYQISRESKGLIQMLQVRNAQCQSYGNSKSLLFSQQQQQNNKQLKKENNDETFNQQDGADIRVQKLSLRRGQNLITWTLAVNPVLSSRMEMIRIIRIDISGLAFAPECSLCPEGTFSSVHGAQHCEPCGENEFAQKGSKQCQQCPPNMWSEPRSGFCQKRPICSPLDFYPARPSICINSSHENLKIFWRKLNPQICIDNGILNNLSNENEKCLPCGPGMQRNNAGYCELCPKGFINSFDGKSCIPCPSGSIPNYGIFLTNWDSLPPGIELKKECEFLSAEIPNECPVNPSWISYGNRLESATTRMKGVALEMNIKLKEGFSSPLHTGKINNENPLGKISIEISLQCKGNCQFYIVQKIEKQKQQFIFPEKEENLQLLKMLNGNHSNKLLIFPILNSFPIHLFFAFTRSNAILGNDEINDKAIIYSINITNNENISDNYCIKCPIFENGKCLPCPSGEYFDKKKCKRCPQNTIINQTEYIYLLSNNSNNLIPCSKCPKYFQNSNDGLSCEFSGKFDLEDEEEKINGINSKKYFDLSLLKGIPLSAKGIRIFARDGQSFTHIFNFSLFPNYPIKCKDSIPTKRQIELENEKEEEENNNALFCRSAVVPIYGNKNNEEELYISSTIISNKLVMITKQREYGGFRLSDEQLEYESIKQNTKTQRPLDIHFFLESSNILIECPNGTMAAVTARCDPSIITKPLVRLSRHCPDGTCDGCLYHAFVESALACPICTEKDFQTIRGECINDLQKVHTIPAKHCVISGAQNQEREEPCRITISSNIRLILLLTIILILLLIICAIYQRNKTLEYRYMRLIEGKEMDNSTRSCALDNSDQEGSEEDDDDEEGEIINSSKARVFFSNKKSKKKITNEEKYGKKYGKLDERTEFIVEEESD</sequence>
<dbReference type="InterPro" id="IPR044865">
    <property type="entry name" value="MRH_dom"/>
</dbReference>
<evidence type="ECO:0000256" key="1">
    <source>
        <dbReference type="ARBA" id="ARBA00022729"/>
    </source>
</evidence>
<reference evidence="8" key="1">
    <citation type="submission" date="2016-11" db="UniProtKB">
        <authorList>
            <consortium name="WormBaseParasite"/>
        </authorList>
    </citation>
    <scope>IDENTIFICATION</scope>
</reference>
<organism evidence="7 8">
    <name type="scientific">Meloidogyne hapla</name>
    <name type="common">Root-knot nematode worm</name>
    <dbReference type="NCBI Taxonomy" id="6305"/>
    <lineage>
        <taxon>Eukaryota</taxon>
        <taxon>Metazoa</taxon>
        <taxon>Ecdysozoa</taxon>
        <taxon>Nematoda</taxon>
        <taxon>Chromadorea</taxon>
        <taxon>Rhabditida</taxon>
        <taxon>Tylenchina</taxon>
        <taxon>Tylenchomorpha</taxon>
        <taxon>Tylenchoidea</taxon>
        <taxon>Meloidogynidae</taxon>
        <taxon>Meloidogyninae</taxon>
        <taxon>Meloidogyne</taxon>
    </lineage>
</organism>
<protein>
    <submittedName>
        <fullName evidence="8">MRH domain-containing protein</fullName>
    </submittedName>
</protein>
<feature type="chain" id="PRO_5009315305" evidence="5">
    <location>
        <begin position="27"/>
        <end position="1048"/>
    </location>
</feature>
<evidence type="ECO:0000313" key="8">
    <source>
        <dbReference type="WBParaSite" id="MhA1_Contig1122.frz3.fgene1"/>
    </source>
</evidence>
<dbReference type="InterPro" id="IPR056609">
    <property type="entry name" value="Elapor1-like_3rd"/>
</dbReference>
<dbReference type="PANTHER" id="PTHR22727">
    <property type="entry name" value="PROTEIN CBG13728"/>
    <property type="match status" value="1"/>
</dbReference>
<dbReference type="WBParaSite" id="MhA1_Contig1122.frz3.fgene1">
    <property type="protein sequence ID" value="MhA1_Contig1122.frz3.fgene1"/>
    <property type="gene ID" value="MhA1_Contig1122.frz3.fgene1"/>
</dbReference>
<evidence type="ECO:0000256" key="4">
    <source>
        <dbReference type="SAM" id="Phobius"/>
    </source>
</evidence>
<dbReference type="OMA" id="CEYISED"/>
<keyword evidence="4" id="KW-0472">Membrane</keyword>
<feature type="transmembrane region" description="Helical" evidence="4">
    <location>
        <begin position="936"/>
        <end position="956"/>
    </location>
</feature>
<keyword evidence="7" id="KW-1185">Reference proteome</keyword>
<name>A0A1I8B018_MELHA</name>
<dbReference type="PROSITE" id="PS51914">
    <property type="entry name" value="MRH"/>
    <property type="match status" value="1"/>
</dbReference>
<feature type="region of interest" description="Disordered" evidence="3">
    <location>
        <begin position="979"/>
        <end position="1007"/>
    </location>
</feature>
<dbReference type="Pfam" id="PF23091">
    <property type="entry name" value="TNFR_ELAPOR1_6th"/>
    <property type="match status" value="1"/>
</dbReference>
<accession>A0A1I8B018</accession>
<dbReference type="SUPFAM" id="SSF57184">
    <property type="entry name" value="Growth factor receptor domain"/>
    <property type="match status" value="2"/>
</dbReference>
<evidence type="ECO:0000256" key="2">
    <source>
        <dbReference type="ARBA" id="ARBA00023157"/>
    </source>
</evidence>
<dbReference type="Pfam" id="PF23032">
    <property type="entry name" value="GBD_ELAPOR1-like_3rd"/>
    <property type="match status" value="1"/>
</dbReference>
<dbReference type="Pfam" id="PF23087">
    <property type="entry name" value="MRH_ELAPOR1_9th"/>
    <property type="match status" value="1"/>
</dbReference>